<dbReference type="OrthoDB" id="6105938at2759"/>
<organism evidence="9 10">
    <name type="scientific">Fusarium oxysporum</name>
    <name type="common">Fusarium vascular wilt</name>
    <dbReference type="NCBI Taxonomy" id="5507"/>
    <lineage>
        <taxon>Eukaryota</taxon>
        <taxon>Fungi</taxon>
        <taxon>Dikarya</taxon>
        <taxon>Ascomycota</taxon>
        <taxon>Pezizomycotina</taxon>
        <taxon>Sordariomycetes</taxon>
        <taxon>Hypocreomycetidae</taxon>
        <taxon>Hypocreales</taxon>
        <taxon>Nectriaceae</taxon>
        <taxon>Fusarium</taxon>
        <taxon>Fusarium oxysporum species complex</taxon>
    </lineage>
</organism>
<feature type="zinc finger region" description="C3H1-type" evidence="6">
    <location>
        <begin position="196"/>
        <end position="224"/>
    </location>
</feature>
<evidence type="ECO:0000313" key="9">
    <source>
        <dbReference type="EMBL" id="SCO83134.1"/>
    </source>
</evidence>
<dbReference type="VEuPathDB" id="FungiDB:FOMG_04853"/>
<dbReference type="VEuPathDB" id="FungiDB:HZS61_010100"/>
<dbReference type="VEuPathDB" id="FungiDB:FOZG_05024"/>
<name>A0A2H3TER5_FUSOX</name>
<proteinExistence type="inferred from homology"/>
<dbReference type="Pfam" id="PF06140">
    <property type="entry name" value="Ifi-6-16"/>
    <property type="match status" value="1"/>
</dbReference>
<keyword evidence="6" id="KW-0863">Zinc-finger</keyword>
<comment type="similarity">
    <text evidence="2">Belongs to the IFI6/IFI27 family.</text>
</comment>
<reference evidence="10" key="1">
    <citation type="submission" date="2016-09" db="EMBL/GenBank/DDBJ databases">
        <authorList>
            <person name="Guldener U."/>
        </authorList>
    </citation>
    <scope>NUCLEOTIDE SEQUENCE [LARGE SCALE GENOMIC DNA]</scope>
    <source>
        <strain evidence="10">V64-1</strain>
    </source>
</reference>
<dbReference type="VEuPathDB" id="FungiDB:FOC4_g10010554"/>
<dbReference type="GO" id="GO:0016020">
    <property type="term" value="C:membrane"/>
    <property type="evidence" value="ECO:0007669"/>
    <property type="project" value="UniProtKB-SubCell"/>
</dbReference>
<sequence>MFILRSPSRIMQFTQDLLAPAAMAAGAAMVVAPVIVAGPALAVAGFGAGGIAAGSAAAGVHSGIGSVVAGSVFATLQSAGAGGVGLAVVNGVVQAAGVVGQGDGDNTGDQGANGGTHEENNAEEMVFKKKKPENDQQKGVASLSPEDDNKPNGEGEGEVPQSRVDNELKRFRQLKDDFFRPVPVVKKEPKAPRQRRKFTRLCPEFRNDGDCEQGESCKLFHFVPWELPGKQFTDYPVDLFFANFKEFDYQRTKPFFDEFYRMCDHFGWSDEEATEPWYNFRVSLIQEFNYVVGEDKDNLLHWQNMFNLIGLPKPTSLHEARTVSEARSAAICNGKLTRYQTMRVTHVNLVDLVESPRTRQPVEHFKTVQDLSQYSVYEVKIFPKEEAYNGGLLALLLREILGARSGRARRARK</sequence>
<keyword evidence="6" id="KW-0479">Metal-binding</keyword>
<comment type="subcellular location">
    <subcellularLocation>
        <location evidence="1">Membrane</location>
        <topology evidence="1">Multi-pass membrane protein</topology>
    </subcellularLocation>
</comment>
<evidence type="ECO:0000256" key="2">
    <source>
        <dbReference type="ARBA" id="ARBA00007262"/>
    </source>
</evidence>
<dbReference type="PANTHER" id="PTHR38846:SF1">
    <property type="entry name" value="C3H1-TYPE DOMAIN-CONTAINING PROTEIN"/>
    <property type="match status" value="1"/>
</dbReference>
<dbReference type="Proteomes" id="UP000219369">
    <property type="component" value="Unassembled WGS sequence"/>
</dbReference>
<accession>A0A2H3TER5</accession>
<protein>
    <recommendedName>
        <fullName evidence="8">C3H1-type domain-containing protein</fullName>
    </recommendedName>
</protein>
<dbReference type="GO" id="GO:0008270">
    <property type="term" value="F:zinc ion binding"/>
    <property type="evidence" value="ECO:0007669"/>
    <property type="project" value="UniProtKB-KW"/>
</dbReference>
<evidence type="ECO:0000256" key="1">
    <source>
        <dbReference type="ARBA" id="ARBA00004141"/>
    </source>
</evidence>
<evidence type="ECO:0000256" key="5">
    <source>
        <dbReference type="ARBA" id="ARBA00023136"/>
    </source>
</evidence>
<dbReference type="EMBL" id="FMJY01000004">
    <property type="protein sequence ID" value="SCO83134.1"/>
    <property type="molecule type" value="Genomic_DNA"/>
</dbReference>
<dbReference type="VEuPathDB" id="FungiDB:FOC1_g10013553"/>
<dbReference type="VEuPathDB" id="FungiDB:FOIG_05597"/>
<evidence type="ECO:0000259" key="8">
    <source>
        <dbReference type="PROSITE" id="PS50103"/>
    </source>
</evidence>
<evidence type="ECO:0000313" key="10">
    <source>
        <dbReference type="Proteomes" id="UP000219369"/>
    </source>
</evidence>
<keyword evidence="3" id="KW-0812">Transmembrane</keyword>
<dbReference type="AlphaFoldDB" id="A0A2H3TER5"/>
<evidence type="ECO:0000256" key="7">
    <source>
        <dbReference type="SAM" id="MobiDB-lite"/>
    </source>
</evidence>
<keyword evidence="6" id="KW-0862">Zinc</keyword>
<gene>
    <name evidence="9" type="ORF">FRV6_07347</name>
</gene>
<keyword evidence="5" id="KW-0472">Membrane</keyword>
<feature type="domain" description="C3H1-type" evidence="8">
    <location>
        <begin position="196"/>
        <end position="224"/>
    </location>
</feature>
<dbReference type="PANTHER" id="PTHR38846">
    <property type="entry name" value="C3H1-TYPE DOMAIN-CONTAINING PROTEIN"/>
    <property type="match status" value="1"/>
</dbReference>
<dbReference type="PROSITE" id="PS50103">
    <property type="entry name" value="ZF_C3H1"/>
    <property type="match status" value="1"/>
</dbReference>
<dbReference type="InterPro" id="IPR009311">
    <property type="entry name" value="IFI6/IFI27-like"/>
</dbReference>
<evidence type="ECO:0000256" key="4">
    <source>
        <dbReference type="ARBA" id="ARBA00022989"/>
    </source>
</evidence>
<feature type="region of interest" description="Disordered" evidence="7">
    <location>
        <begin position="99"/>
        <end position="165"/>
    </location>
</feature>
<dbReference type="VEuPathDB" id="FungiDB:FOXG_02201"/>
<dbReference type="Gene3D" id="6.10.110.10">
    <property type="match status" value="1"/>
</dbReference>
<evidence type="ECO:0000256" key="3">
    <source>
        <dbReference type="ARBA" id="ARBA00022692"/>
    </source>
</evidence>
<dbReference type="InterPro" id="IPR000571">
    <property type="entry name" value="Znf_CCCH"/>
</dbReference>
<evidence type="ECO:0000256" key="6">
    <source>
        <dbReference type="PROSITE-ProRule" id="PRU00723"/>
    </source>
</evidence>
<keyword evidence="4" id="KW-1133">Transmembrane helix</keyword>
<dbReference type="InterPro" id="IPR038213">
    <property type="entry name" value="IFI6/IFI27-like_sf"/>
</dbReference>